<keyword evidence="16" id="KW-0325">Glycoprotein</keyword>
<dbReference type="InterPro" id="IPR050805">
    <property type="entry name" value="ATG15_Lipase"/>
</dbReference>
<organism evidence="22 23">
    <name type="scientific">Papiliotrema laurentii</name>
    <name type="common">Cryptococcus laurentii</name>
    <dbReference type="NCBI Taxonomy" id="5418"/>
    <lineage>
        <taxon>Eukaryota</taxon>
        <taxon>Fungi</taxon>
        <taxon>Dikarya</taxon>
        <taxon>Basidiomycota</taxon>
        <taxon>Agaricomycotina</taxon>
        <taxon>Tremellomycetes</taxon>
        <taxon>Tremellales</taxon>
        <taxon>Rhynchogastremaceae</taxon>
        <taxon>Papiliotrema</taxon>
    </lineage>
</organism>
<dbReference type="EMBL" id="JAODAN010000001">
    <property type="protein sequence ID" value="KAK1927471.1"/>
    <property type="molecule type" value="Genomic_DNA"/>
</dbReference>
<dbReference type="SUPFAM" id="SSF53474">
    <property type="entry name" value="alpha/beta-Hydrolases"/>
    <property type="match status" value="1"/>
</dbReference>
<dbReference type="Proteomes" id="UP001182556">
    <property type="component" value="Unassembled WGS sequence"/>
</dbReference>
<evidence type="ECO:0000256" key="12">
    <source>
        <dbReference type="ARBA" id="ARBA00022989"/>
    </source>
</evidence>
<evidence type="ECO:0000256" key="3">
    <source>
        <dbReference type="ARBA" id="ARBA00004343"/>
    </source>
</evidence>
<keyword evidence="7" id="KW-0812">Transmembrane</keyword>
<evidence type="ECO:0000256" key="14">
    <source>
        <dbReference type="ARBA" id="ARBA00023098"/>
    </source>
</evidence>
<evidence type="ECO:0000256" key="18">
    <source>
        <dbReference type="ARBA" id="ARBA00029828"/>
    </source>
</evidence>
<accession>A0AAD9L8S6</accession>
<feature type="domain" description="Fungal lipase-type" evidence="21">
    <location>
        <begin position="276"/>
        <end position="346"/>
    </location>
</feature>
<evidence type="ECO:0000256" key="6">
    <source>
        <dbReference type="ARBA" id="ARBA00013279"/>
    </source>
</evidence>
<dbReference type="GO" id="GO:0004620">
    <property type="term" value="F:phospholipase activity"/>
    <property type="evidence" value="ECO:0007669"/>
    <property type="project" value="TreeGrafter"/>
</dbReference>
<evidence type="ECO:0000256" key="1">
    <source>
        <dbReference type="ARBA" id="ARBA00001024"/>
    </source>
</evidence>
<dbReference type="GO" id="GO:0032585">
    <property type="term" value="C:multivesicular body membrane"/>
    <property type="evidence" value="ECO:0007669"/>
    <property type="project" value="UniProtKB-SubCell"/>
</dbReference>
<dbReference type="InterPro" id="IPR002921">
    <property type="entry name" value="Fungal_lipase-type"/>
</dbReference>
<dbReference type="Gene3D" id="3.40.50.1820">
    <property type="entry name" value="alpha/beta hydrolase"/>
    <property type="match status" value="1"/>
</dbReference>
<dbReference type="GO" id="GO:0034496">
    <property type="term" value="P:multivesicular body membrane disassembly"/>
    <property type="evidence" value="ECO:0007669"/>
    <property type="project" value="TreeGrafter"/>
</dbReference>
<evidence type="ECO:0000256" key="13">
    <source>
        <dbReference type="ARBA" id="ARBA00023006"/>
    </source>
</evidence>
<comment type="caution">
    <text evidence="22">The sequence shown here is derived from an EMBL/GenBank/DDBJ whole genome shotgun (WGS) entry which is preliminary data.</text>
</comment>
<keyword evidence="10" id="KW-0442">Lipid degradation</keyword>
<evidence type="ECO:0000313" key="23">
    <source>
        <dbReference type="Proteomes" id="UP001182556"/>
    </source>
</evidence>
<evidence type="ECO:0000256" key="10">
    <source>
        <dbReference type="ARBA" id="ARBA00022963"/>
    </source>
</evidence>
<proteinExistence type="inferred from homology"/>
<evidence type="ECO:0000259" key="21">
    <source>
        <dbReference type="Pfam" id="PF01764"/>
    </source>
</evidence>
<dbReference type="EC" id="3.1.1.3" evidence="6"/>
<keyword evidence="23" id="KW-1185">Reference proteome</keyword>
<sequence length="541" mass="58505">MHVPVIASIAQYLLPLLTSSPPAATPGGCEVLTFTPIHAHGHTSHPSSPSPVLLLHNASATQSFFSVPDTSMLSIDESSEVLLDYPRADIASAPLSIRTKTIQIRRPRVRPPSMLSWAHSARRSRLGGTDRLPSPFPLPASPYGEVGAAATNASEVETWVAPDYNDHHGEWEDVEVRAPDVSDRQTLITLAKMTSNAYVSPDSGEWWPVKGWNSSVPFGWEPDADGLRGHVFADAKNETVIISIKGTSAGVLGSGGPTAKNDKFNDNLLFSCCCARVDFSWTPVCDCYAGGYRCEQTCLEDSLVAESVYATVGTNLYNNVTYMYPNATIWLVGHSLGGSVSALIGLSFGAPVVTMEAPGDRLAAARLHLPLPPGMPAEKTGITHVYHTADPIPMGACTGAYSGCYAAGFALESTCHTGQTILYDTVTVKGWAVDVRTHRIGEIINKVLADPWPVDEDIEDKVHDAATDRWFWWGWGRKGPKPGQGEEEGDQGGDDWEKHGGVPKAVAESNCTDCFKWEFGDGWDKKDKEETVKETEVILEI</sequence>
<comment type="subunit">
    <text evidence="5">Binds to both phosphatidylinositol (PI) and phosphatidylinositol 3,5-bisphosphate (PIP2).</text>
</comment>
<keyword evidence="8" id="KW-0967">Endosome</keyword>
<keyword evidence="9" id="KW-0378">Hydrolase</keyword>
<comment type="subcellular location">
    <subcellularLocation>
        <location evidence="3">Endosome</location>
        <location evidence="3">Multivesicular body membrane</location>
        <topology evidence="3">Single-pass type II membrane protein</topology>
    </subcellularLocation>
    <subcellularLocation>
        <location evidence="2">Prevacuolar compartment membrane</location>
        <topology evidence="2">Single-pass type II membrane protein</topology>
    </subcellularLocation>
</comment>
<evidence type="ECO:0000256" key="11">
    <source>
        <dbReference type="ARBA" id="ARBA00022968"/>
    </source>
</evidence>
<feature type="region of interest" description="Disordered" evidence="19">
    <location>
        <begin position="475"/>
        <end position="503"/>
    </location>
</feature>
<evidence type="ECO:0000256" key="4">
    <source>
        <dbReference type="ARBA" id="ARBA00010701"/>
    </source>
</evidence>
<feature type="chain" id="PRO_5042240213" description="triacylglycerol lipase" evidence="20">
    <location>
        <begin position="20"/>
        <end position="541"/>
    </location>
</feature>
<reference evidence="22" key="1">
    <citation type="submission" date="2023-02" db="EMBL/GenBank/DDBJ databases">
        <title>Identification and recombinant expression of a fungal hydrolase from Papiliotrema laurentii that hydrolyzes apple cutin and clears colloidal polyester polyurethane.</title>
        <authorList>
            <consortium name="DOE Joint Genome Institute"/>
            <person name="Roman V.A."/>
            <person name="Bojanowski C."/>
            <person name="Crable B.R."/>
            <person name="Wagner D.N."/>
            <person name="Hung C.S."/>
            <person name="Nadeau L.J."/>
            <person name="Schratz L."/>
            <person name="Haridas S."/>
            <person name="Pangilinan J."/>
            <person name="Lipzen A."/>
            <person name="Na H."/>
            <person name="Yan M."/>
            <person name="Ng V."/>
            <person name="Grigoriev I.V."/>
            <person name="Spatafora J.W."/>
            <person name="Barlow D."/>
            <person name="Biffinger J."/>
            <person name="Kelley-Loughnane N."/>
            <person name="Varaljay V.A."/>
            <person name="Crookes-Goodson W.J."/>
        </authorList>
    </citation>
    <scope>NUCLEOTIDE SEQUENCE</scope>
    <source>
        <strain evidence="22">5307AH</strain>
    </source>
</reference>
<keyword evidence="11" id="KW-0735">Signal-anchor</keyword>
<evidence type="ECO:0000256" key="20">
    <source>
        <dbReference type="SAM" id="SignalP"/>
    </source>
</evidence>
<evidence type="ECO:0000256" key="17">
    <source>
        <dbReference type="ARBA" id="ARBA00024663"/>
    </source>
</evidence>
<evidence type="ECO:0000256" key="7">
    <source>
        <dbReference type="ARBA" id="ARBA00022692"/>
    </source>
</evidence>
<name>A0AAD9L8S6_PAPLA</name>
<evidence type="ECO:0000256" key="15">
    <source>
        <dbReference type="ARBA" id="ARBA00023136"/>
    </source>
</evidence>
<feature type="signal peptide" evidence="20">
    <location>
        <begin position="1"/>
        <end position="19"/>
    </location>
</feature>
<dbReference type="Pfam" id="PF01764">
    <property type="entry name" value="Lipase_3"/>
    <property type="match status" value="1"/>
</dbReference>
<dbReference type="InterPro" id="IPR029058">
    <property type="entry name" value="AB_hydrolase_fold"/>
</dbReference>
<dbReference type="GO" id="GO:0004806">
    <property type="term" value="F:triacylglycerol lipase activity"/>
    <property type="evidence" value="ECO:0007669"/>
    <property type="project" value="UniProtKB-EC"/>
</dbReference>
<keyword evidence="20" id="KW-0732">Signal</keyword>
<dbReference type="AlphaFoldDB" id="A0AAD9L8S6"/>
<dbReference type="GO" id="GO:0034727">
    <property type="term" value="P:piecemeal microautophagy of the nucleus"/>
    <property type="evidence" value="ECO:0007669"/>
    <property type="project" value="TreeGrafter"/>
</dbReference>
<dbReference type="GO" id="GO:0046461">
    <property type="term" value="P:neutral lipid catabolic process"/>
    <property type="evidence" value="ECO:0007669"/>
    <property type="project" value="TreeGrafter"/>
</dbReference>
<dbReference type="CDD" id="cd00519">
    <property type="entry name" value="Lipase_3"/>
    <property type="match status" value="1"/>
</dbReference>
<protein>
    <recommendedName>
        <fullName evidence="6">triacylglycerol lipase</fullName>
        <ecNumber evidence="6">3.1.1.3</ecNumber>
    </recommendedName>
    <alternativeName>
        <fullName evidence="18">Autophagy-related protein 15</fullName>
    </alternativeName>
</protein>
<dbReference type="FunFam" id="3.40.50.1820:FF:000129">
    <property type="entry name" value="Autophagy related lipase Atg15, putative"/>
    <property type="match status" value="1"/>
</dbReference>
<keyword evidence="14" id="KW-0443">Lipid metabolism</keyword>
<dbReference type="GO" id="GO:0005775">
    <property type="term" value="C:vacuolar lumen"/>
    <property type="evidence" value="ECO:0007669"/>
    <property type="project" value="TreeGrafter"/>
</dbReference>
<evidence type="ECO:0000256" key="5">
    <source>
        <dbReference type="ARBA" id="ARBA00011137"/>
    </source>
</evidence>
<feature type="compositionally biased region" description="Acidic residues" evidence="19">
    <location>
        <begin position="485"/>
        <end position="494"/>
    </location>
</feature>
<evidence type="ECO:0000256" key="19">
    <source>
        <dbReference type="SAM" id="MobiDB-lite"/>
    </source>
</evidence>
<keyword evidence="13" id="KW-0072">Autophagy</keyword>
<gene>
    <name evidence="22" type="ORF">DB88DRAFT_478152</name>
</gene>
<comment type="catalytic activity">
    <reaction evidence="1">
        <text>a triacylglycerol + H2O = a diacylglycerol + a fatty acid + H(+)</text>
        <dbReference type="Rhea" id="RHEA:12044"/>
        <dbReference type="ChEBI" id="CHEBI:15377"/>
        <dbReference type="ChEBI" id="CHEBI:15378"/>
        <dbReference type="ChEBI" id="CHEBI:17855"/>
        <dbReference type="ChEBI" id="CHEBI:18035"/>
        <dbReference type="ChEBI" id="CHEBI:28868"/>
        <dbReference type="EC" id="3.1.1.3"/>
    </reaction>
</comment>
<dbReference type="PANTHER" id="PTHR47175">
    <property type="entry name" value="LIPASE ATG15-RELATED"/>
    <property type="match status" value="1"/>
</dbReference>
<evidence type="ECO:0000313" key="22">
    <source>
        <dbReference type="EMBL" id="KAK1927471.1"/>
    </source>
</evidence>
<dbReference type="PANTHER" id="PTHR47175:SF2">
    <property type="entry name" value="LIPASE ATG15-RELATED"/>
    <property type="match status" value="1"/>
</dbReference>
<evidence type="ECO:0000256" key="16">
    <source>
        <dbReference type="ARBA" id="ARBA00023180"/>
    </source>
</evidence>
<dbReference type="GO" id="GO:0006660">
    <property type="term" value="P:phosphatidylserine catabolic process"/>
    <property type="evidence" value="ECO:0007669"/>
    <property type="project" value="TreeGrafter"/>
</dbReference>
<evidence type="ECO:0000256" key="9">
    <source>
        <dbReference type="ARBA" id="ARBA00022801"/>
    </source>
</evidence>
<keyword evidence="15" id="KW-0472">Membrane</keyword>
<keyword evidence="12" id="KW-1133">Transmembrane helix</keyword>
<comment type="similarity">
    <text evidence="4">Belongs to the AB hydrolase superfamily. Lipase family.</text>
</comment>
<evidence type="ECO:0000256" key="2">
    <source>
        <dbReference type="ARBA" id="ARBA00004270"/>
    </source>
</evidence>
<comment type="function">
    <text evidence="17">Lipase which is essential for lysis of subvacuolar cytoplasm to vacuole targeted bodies and intravacuolar autophagic bodies. Involved in the lysis of intravacuolar multivesicular body (MVB) vesicles. The intravacuolar membrane disintegration by ATG15 is critical to life span extension.</text>
</comment>
<evidence type="ECO:0000256" key="8">
    <source>
        <dbReference type="ARBA" id="ARBA00022753"/>
    </source>
</evidence>